<dbReference type="SUPFAM" id="SSF81383">
    <property type="entry name" value="F-box domain"/>
    <property type="match status" value="1"/>
</dbReference>
<dbReference type="GeneID" id="37062522"/>
<dbReference type="InterPro" id="IPR056021">
    <property type="entry name" value="DUF7600"/>
</dbReference>
<sequence length="1056" mass="116810">MHHFCAICGVFISPSQAGLAGAPPESLEWYQILRAVQRMGSLPTAALSGLGYVDALGNITAPPGTGSSFLDENASVQTYAPFYDPETESWTFTIHGLCWEVLLQRIPAGMSDAIRSATVLHDVLYCSTWNRRFLRPGHDFGGAILFQKPVGDPIQAIIRQGYTHLLAEPSQYNCLDDLLRTVPNTGKPSALVHVSGRRGAFPASDILSCLPIEVVLIVLAYLPSSSIKALRTSSRSLASVTHPGSLPQHFWKTRFSLEFEMGFALPTRTDGYQNWREAYFAIRKSLHDPQGSEKLKSRRRIWDIVSVNAALIERYLKASTPAGVSCPQIDYSDSEPGFYGVEWLSSQFVSAALSTNSHDLLHFGTRSMYGRQITLPFQEADLLTVGISTVEFNSRQFVAGIRFTLIDGTTGKQHTHSLGYVSAFKEQVIELFQQRMIGIDLAVCAGGIMGMRMVLSNAFHVSRTTWMGSASPDGVEVSFGNLCFGNEANQLRLVAEFDPYNLSYQQFNRYLNVDFGGVCGQRLPHLTRVVAHMLIQSAPIIGLQFYYDDQQPLKFGGQGLIEISFLVDGPGGERITSATFEQASTVHGIVSLQLQTNHGRKVVFMANELAGPYVADISPRLRLPGHKGIKYTKQTLQAPEGQGIVGFTSVLEASSGSFQTLGLQCEATGLRPTSAAELSTINTSRPSAELASSLGSQLAGEASKGCTGYTSATLHKVKRIRFSRGGEDRPRLSNEISGLWLEYSDTWQSAIVGQWISEDGGFDLADGEAITGIAFWSSKSRICHNERYPLGRLVRMEISTNLRCEMYPTVNTLSADEYTVLRFRENSIEILSQVVWAFNDAWDFVRIISTPKSTARDLILWHNTNYLEVYPWIVPEKAFWKLNDTDNLASITCFRHPAYQYTISGMQLTYQSGHTLDIGFVNPRHLSSQVPFQPDDTIDKIQLFATSRGLFDISFFCTNKQTEATTTRAFSDTASSHMAPGANDAPDGIDTHTIDIARRNYHYFSTAGYQREDQDIGEGVVVGLWGFDWAEKGLLVGLVLLQESCQMNECLITERE</sequence>
<accession>A0A317WD36</accession>
<feature type="domain" description="F-box" evidence="2">
    <location>
        <begin position="204"/>
        <end position="254"/>
    </location>
</feature>
<gene>
    <name evidence="3" type="ORF">BO70DRAFT_314743</name>
</gene>
<dbReference type="OrthoDB" id="4452694at2759"/>
<dbReference type="Proteomes" id="UP000247233">
    <property type="component" value="Unassembled WGS sequence"/>
</dbReference>
<dbReference type="InterPro" id="IPR001810">
    <property type="entry name" value="F-box_dom"/>
</dbReference>
<feature type="signal peptide" evidence="1">
    <location>
        <begin position="1"/>
        <end position="17"/>
    </location>
</feature>
<reference evidence="3 4" key="1">
    <citation type="submission" date="2016-12" db="EMBL/GenBank/DDBJ databases">
        <title>The genomes of Aspergillus section Nigri reveals drivers in fungal speciation.</title>
        <authorList>
            <consortium name="DOE Joint Genome Institute"/>
            <person name="Vesth T.C."/>
            <person name="Nybo J."/>
            <person name="Theobald S."/>
            <person name="Brandl J."/>
            <person name="Frisvad J.C."/>
            <person name="Nielsen K.F."/>
            <person name="Lyhne E.K."/>
            <person name="Kogle M.E."/>
            <person name="Kuo A."/>
            <person name="Riley R."/>
            <person name="Clum A."/>
            <person name="Nolan M."/>
            <person name="Lipzen A."/>
            <person name="Salamov A."/>
            <person name="Henrissat B."/>
            <person name="Wiebenga A."/>
            <person name="De Vries R.P."/>
            <person name="Grigoriev I.V."/>
            <person name="Mortensen U.H."/>
            <person name="Andersen M.R."/>
            <person name="Baker S.E."/>
        </authorList>
    </citation>
    <scope>NUCLEOTIDE SEQUENCE [LARGE SCALE GENOMIC DNA]</scope>
    <source>
        <strain evidence="3 4">CBS 117.55</strain>
    </source>
</reference>
<keyword evidence="4" id="KW-1185">Reference proteome</keyword>
<evidence type="ECO:0000313" key="4">
    <source>
        <dbReference type="Proteomes" id="UP000247233"/>
    </source>
</evidence>
<dbReference type="AlphaFoldDB" id="A0A317WD36"/>
<dbReference type="SUPFAM" id="SSF51101">
    <property type="entry name" value="Mannose-binding lectins"/>
    <property type="match status" value="1"/>
</dbReference>
<keyword evidence="1" id="KW-0732">Signal</keyword>
<protein>
    <recommendedName>
        <fullName evidence="2">F-box domain-containing protein</fullName>
    </recommendedName>
</protein>
<dbReference type="InterPro" id="IPR036404">
    <property type="entry name" value="Jacalin-like_lectin_dom_sf"/>
</dbReference>
<organism evidence="3 4">
    <name type="scientific">Aspergillus heteromorphus CBS 117.55</name>
    <dbReference type="NCBI Taxonomy" id="1448321"/>
    <lineage>
        <taxon>Eukaryota</taxon>
        <taxon>Fungi</taxon>
        <taxon>Dikarya</taxon>
        <taxon>Ascomycota</taxon>
        <taxon>Pezizomycotina</taxon>
        <taxon>Eurotiomycetes</taxon>
        <taxon>Eurotiomycetidae</taxon>
        <taxon>Eurotiales</taxon>
        <taxon>Aspergillaceae</taxon>
        <taxon>Aspergillus</taxon>
        <taxon>Aspergillus subgen. Circumdati</taxon>
    </lineage>
</organism>
<name>A0A317WD36_9EURO</name>
<comment type="caution">
    <text evidence="3">The sequence shown here is derived from an EMBL/GenBank/DDBJ whole genome shotgun (WGS) entry which is preliminary data.</text>
</comment>
<dbReference type="Pfam" id="PF24539">
    <property type="entry name" value="DUF7600"/>
    <property type="match status" value="1"/>
</dbReference>
<evidence type="ECO:0000313" key="3">
    <source>
        <dbReference type="EMBL" id="PWY82080.1"/>
    </source>
</evidence>
<evidence type="ECO:0000256" key="1">
    <source>
        <dbReference type="SAM" id="SignalP"/>
    </source>
</evidence>
<dbReference type="PROSITE" id="PS50181">
    <property type="entry name" value="FBOX"/>
    <property type="match status" value="1"/>
</dbReference>
<feature type="chain" id="PRO_5016463167" description="F-box domain-containing protein" evidence="1">
    <location>
        <begin position="18"/>
        <end position="1056"/>
    </location>
</feature>
<dbReference type="RefSeq" id="XP_025399345.1">
    <property type="nucleotide sequence ID" value="XM_025540285.1"/>
</dbReference>
<evidence type="ECO:0000259" key="2">
    <source>
        <dbReference type="PROSITE" id="PS50181"/>
    </source>
</evidence>
<dbReference type="VEuPathDB" id="FungiDB:BO70DRAFT_314743"/>
<dbReference type="EMBL" id="MSFL01000012">
    <property type="protein sequence ID" value="PWY82080.1"/>
    <property type="molecule type" value="Genomic_DNA"/>
</dbReference>
<proteinExistence type="predicted"/>
<dbReference type="STRING" id="1448321.A0A317WD36"/>
<dbReference type="InterPro" id="IPR036047">
    <property type="entry name" value="F-box-like_dom_sf"/>
</dbReference>